<accession>A0A0U3HF55</accession>
<evidence type="ECO:0000259" key="2">
    <source>
        <dbReference type="Pfam" id="PF25023"/>
    </source>
</evidence>
<dbReference type="InterPro" id="IPR050708">
    <property type="entry name" value="T6SS_VgrG/RHS"/>
</dbReference>
<organism evidence="3 4">
    <name type="scientific">Pseudoalteromonas rubra</name>
    <dbReference type="NCBI Taxonomy" id="43658"/>
    <lineage>
        <taxon>Bacteria</taxon>
        <taxon>Pseudomonadati</taxon>
        <taxon>Pseudomonadota</taxon>
        <taxon>Gammaproteobacteria</taxon>
        <taxon>Alteromonadales</taxon>
        <taxon>Pseudoalteromonadaceae</taxon>
        <taxon>Pseudoalteromonas</taxon>
    </lineage>
</organism>
<evidence type="ECO:0000256" key="1">
    <source>
        <dbReference type="ARBA" id="ARBA00022737"/>
    </source>
</evidence>
<dbReference type="InterPro" id="IPR056823">
    <property type="entry name" value="TEN-like_YD-shell"/>
</dbReference>
<proteinExistence type="predicted"/>
<dbReference type="EMBL" id="CP013611">
    <property type="protein sequence ID" value="ALU41573.1"/>
    <property type="molecule type" value="Genomic_DNA"/>
</dbReference>
<dbReference type="NCBIfam" id="TIGR01643">
    <property type="entry name" value="YD_repeat_2x"/>
    <property type="match status" value="2"/>
</dbReference>
<dbReference type="InterPro" id="IPR006530">
    <property type="entry name" value="YD"/>
</dbReference>
<dbReference type="Proteomes" id="UP000069015">
    <property type="component" value="Chromosome 1"/>
</dbReference>
<reference evidence="3 4" key="1">
    <citation type="submission" date="2015-12" db="EMBL/GenBank/DDBJ databases">
        <title>Complete genome sequence of Pseudoalteromonas rubra SCSIO 6842, harboring a conjugative plasmid.</title>
        <authorList>
            <person name="Li B."/>
            <person name="Wang X."/>
        </authorList>
    </citation>
    <scope>NUCLEOTIDE SEQUENCE [LARGE SCALE GENOMIC DNA]</scope>
    <source>
        <strain evidence="3 4">SCSIO 6842</strain>
    </source>
</reference>
<gene>
    <name evidence="3" type="ORF">AT705_00745</name>
</gene>
<feature type="domain" description="Teneurin-like YD-shell" evidence="2">
    <location>
        <begin position="844"/>
        <end position="927"/>
    </location>
</feature>
<name>A0A0U3HF55_9GAMM</name>
<evidence type="ECO:0000313" key="4">
    <source>
        <dbReference type="Proteomes" id="UP000069015"/>
    </source>
</evidence>
<dbReference type="SUPFAM" id="SSF69322">
    <property type="entry name" value="Tricorn protease domain 2"/>
    <property type="match status" value="1"/>
</dbReference>
<dbReference type="PANTHER" id="PTHR32305">
    <property type="match status" value="1"/>
</dbReference>
<dbReference type="PANTHER" id="PTHR32305:SF15">
    <property type="entry name" value="PROTEIN RHSA-RELATED"/>
    <property type="match status" value="1"/>
</dbReference>
<sequence length="1640" mass="181958">MRFERFYNSRVTTQGNLWKRALNGKEYFTYAPEGTVLPTLDGAVDEIEKSAYGYGGVWSHSYSQHIKVKKSTWSLTVHVKTEDGGSIYVSRHDGGMDTYPERQSINYDQDGYQASRLEYFHQDETWKLTNKKNNTVEHFNSEGKLTRIDFNDGNQHSVVYDGNSTEVTDSFGNKLTLVKNDLGQLQYVTMSDGTAVQYEWNGSLLAKAYFPSDAQRQSDMSIDTNAPHRTYHYLAYEPSLEEFKVGPLSGTYWAEYTALTGITDELGHRYATWGYNSDKSKTYSTLEFARAVSYKQGERFNPTQVNVESPSSGDVLNISVTTGEDFKSRYTYDGNEQRFMNLTDVHHDRNAIGCELEGFTGPGTQNVLLGYKKTSTPGRIEGSGYAYSKREYSGGKVVTHDYKKHNIYYAANGPSYPFRQSTTDLEYVRESIPTVANGGYGTCSGDHEVCAYRLTRFQFSTVDGSLVSTSMAGQKEFNYLKNGLPQTSYLEDELSYRYDHEPYQVTVKKRQTDYTYTDTVAGLPLKKILTIDGPRTDVEDVTQYSYYETGEAYPGLLKRIVNPAGHTIEITAYENDRPTEVTNPNGSVTSYGYHYRGWLTSVTEAGDTTRYDYYDNGYLEKVTLPDGSYSKFTYNSANILTQIENNLGEKTVFSNFDAYGVPRKIEGKDASGSVRSLVSLLTDQLGRVKALTGNDGQNTEFTYHMNGSIDAINELANIVANSNGQSENVVNTTGNKYDSLGRLREIAHPDGGVIYLDYDQRDNVTMITDPNEAVTEYTYDGLDNIIQIKSPDSGTTVYWYDAAGNTTRKLDANGFTTEYTYDVLNRLTGKQFIDSPEQNITLNYDETENGKNGIGQLTSVIDSSGTLDYFYDDKGRLIKQVQQTALQTSVTEFEYNKRDQITHITYPSGRIVIYGYDAIGQIESVTTQADAYATPVELAVSIGYLPFGPMQSMELGNTLISKVTYDKDLRIEALELKKGNVDVLNQTYTYELNNDIDLISDLVDSTKTQDLAYDKMHQLSEAVGGYGVFEVDYDLAGNRTTVTKDTQVQTYSYSGSNQIQTITGHNANSFSYDAAGNLMSDVRRGHIYTFDKQNRLVAITKANSVIAEYAYNGLNQRVAKFASTRNTIYHYDNNGLLIAESDNEGVVYREYIYLNGQLLAITDLGDVSWQGYDLNSGAVVAALTASHGGMTLSGASSANSFYHHELNGDGSIGVNVEDFNAPLKERASVGLMIRGSNAQDAAYASVRLNANSKFIPIAGKIFVPLFASLPELEVSYREFAGGPVVNETVRLYGRHIKLEKYGAAVNLYNSADGLNWHRVKSVSVSMSTKSLIGVTQSNLPEDERVALSSIKVTGHAPSSEAYAIGYVHNDHIGMPSVITNDSGETIWRATHTPFGYSVVDGDVDGDANTTILNVRFPGQYYDAESGLHYNWHRYYDPALGRYISSDPLGLADGVNIYAYGRNNPVASVDPTGLFLTTLDAACLQNPALCADIVGDIAKTPGGIAKKANMCQPGGAESFNQALDYGVKGLRAYQKTMSIKAALQVPWRVGNDAFRAYKKTGSMISAMKAPWRSGRGKVNAVDSGADLVDGYNSAVDLFTGGFTTNPTTINPAKYFVSLYQRVDSRVPRRFTWYYSSQEKRP</sequence>
<dbReference type="Pfam" id="PF25023">
    <property type="entry name" value="TEN_YD-shell"/>
    <property type="match status" value="1"/>
</dbReference>
<dbReference type="KEGG" id="prr:AT705_00745"/>
<dbReference type="Pfam" id="PF05593">
    <property type="entry name" value="RHS_repeat"/>
    <property type="match status" value="3"/>
</dbReference>
<dbReference type="InterPro" id="IPR022385">
    <property type="entry name" value="Rhs_assc_core"/>
</dbReference>
<dbReference type="InterPro" id="IPR031325">
    <property type="entry name" value="RHS_repeat"/>
</dbReference>
<protein>
    <recommendedName>
        <fullName evidence="2">Teneurin-like YD-shell domain-containing protein</fullName>
    </recommendedName>
</protein>
<dbReference type="Gene3D" id="2.180.10.10">
    <property type="entry name" value="RHS repeat-associated core"/>
    <property type="match status" value="3"/>
</dbReference>
<keyword evidence="1" id="KW-0677">Repeat</keyword>
<dbReference type="NCBIfam" id="TIGR03696">
    <property type="entry name" value="Rhs_assc_core"/>
    <property type="match status" value="1"/>
</dbReference>
<evidence type="ECO:0000313" key="3">
    <source>
        <dbReference type="EMBL" id="ALU41573.1"/>
    </source>
</evidence>